<feature type="disulfide bond" evidence="4">
    <location>
        <begin position="124"/>
        <end position="132"/>
    </location>
</feature>
<dbReference type="PROSITE" id="PS00141">
    <property type="entry name" value="ASP_PROTEASE"/>
    <property type="match status" value="1"/>
</dbReference>
<dbReference type="PANTHER" id="PTHR47966:SF75">
    <property type="entry name" value="ENDOPEPTIDASE (CTSD), PUTATIVE (AFU_ORTHOLOGUE AFUA_4G07040)-RELATED"/>
    <property type="match status" value="1"/>
</dbReference>
<dbReference type="InterPro" id="IPR001461">
    <property type="entry name" value="Aspartic_peptidase_A1"/>
</dbReference>
<feature type="active site" evidence="3">
    <location>
        <position position="111"/>
    </location>
</feature>
<sequence length="433" mass="46727">MRGRTQVSDHELLSRIQKRASALSPLALHKRYYSVSGTPGPHSKIGIKPNHTKGQSLATDVDGGAPADGLTKANKPSFGNSIGLDIQAKDRGYVGTVKIGTPARNFRLLMDSGSADLWVGGEGCIAPDDGDCGNHNFLGPKTSSSFRDTNQTWSIEYGTGAVSGHVVTDNISIASLKLKSFKFGVAREETEDFTPDYIPFDGLAGLAKSMISQQGTITLVEALHKAGHIKDAITSYKIPRLADGKNDGEMTLGAMNPAKYNSKTLVTVPNVNPLGFWEAIIDGVKINGKDMGWKNRTAILDTGTTLIIAPEPDVAAIHKHIPGAYYDGNSWTVPCNTKAAISFTFGKREYSIDARDIPWLPIDPSLPKGNCSSGFSIGSIGADDQWLVRFEFTFSRMPLIRDISMKVGDIFLKNVYMSTDVGKNQITFAKLAK</sequence>
<evidence type="ECO:0000256" key="1">
    <source>
        <dbReference type="ARBA" id="ARBA00007447"/>
    </source>
</evidence>
<proteinExistence type="inferred from homology"/>
<keyword evidence="4" id="KW-1015">Disulfide bond</keyword>
<dbReference type="PANTHER" id="PTHR47966">
    <property type="entry name" value="BETA-SITE APP-CLEAVING ENZYME, ISOFORM A-RELATED"/>
    <property type="match status" value="1"/>
</dbReference>
<dbReference type="SUPFAM" id="SSF50630">
    <property type="entry name" value="Acid proteases"/>
    <property type="match status" value="1"/>
</dbReference>
<keyword evidence="5" id="KW-0645">Protease</keyword>
<name>A0A9P6CNE1_9AGAR</name>
<dbReference type="Proteomes" id="UP000807353">
    <property type="component" value="Unassembled WGS sequence"/>
</dbReference>
<evidence type="ECO:0000259" key="6">
    <source>
        <dbReference type="PROSITE" id="PS51767"/>
    </source>
</evidence>
<protein>
    <submittedName>
        <fullName evidence="7">Aspartic peptidase A1</fullName>
    </submittedName>
</protein>
<feature type="active site" evidence="3">
    <location>
        <position position="301"/>
    </location>
</feature>
<evidence type="ECO:0000256" key="2">
    <source>
        <dbReference type="ARBA" id="ARBA00022750"/>
    </source>
</evidence>
<dbReference type="GO" id="GO:0004190">
    <property type="term" value="F:aspartic-type endopeptidase activity"/>
    <property type="evidence" value="ECO:0007669"/>
    <property type="project" value="UniProtKB-KW"/>
</dbReference>
<dbReference type="InterPro" id="IPR021109">
    <property type="entry name" value="Peptidase_aspartic_dom_sf"/>
</dbReference>
<gene>
    <name evidence="7" type="ORF">BDZ94DRAFT_180174</name>
</gene>
<keyword evidence="5" id="KW-0378">Hydrolase</keyword>
<dbReference type="GO" id="GO:0006508">
    <property type="term" value="P:proteolysis"/>
    <property type="evidence" value="ECO:0007669"/>
    <property type="project" value="UniProtKB-KW"/>
</dbReference>
<dbReference type="PROSITE" id="PS51767">
    <property type="entry name" value="PEPTIDASE_A1"/>
    <property type="match status" value="1"/>
</dbReference>
<accession>A0A9P6CNE1</accession>
<evidence type="ECO:0000313" key="8">
    <source>
        <dbReference type="Proteomes" id="UP000807353"/>
    </source>
</evidence>
<keyword evidence="2 5" id="KW-0064">Aspartyl protease</keyword>
<dbReference type="EMBL" id="MU150241">
    <property type="protein sequence ID" value="KAF9466568.1"/>
    <property type="molecule type" value="Genomic_DNA"/>
</dbReference>
<dbReference type="InterPro" id="IPR034164">
    <property type="entry name" value="Pepsin-like_dom"/>
</dbReference>
<evidence type="ECO:0000313" key="7">
    <source>
        <dbReference type="EMBL" id="KAF9466568.1"/>
    </source>
</evidence>
<dbReference type="CDD" id="cd05471">
    <property type="entry name" value="pepsin_like"/>
    <property type="match status" value="1"/>
</dbReference>
<evidence type="ECO:0000256" key="3">
    <source>
        <dbReference type="PIRSR" id="PIRSR601461-1"/>
    </source>
</evidence>
<dbReference type="InterPro" id="IPR033121">
    <property type="entry name" value="PEPTIDASE_A1"/>
</dbReference>
<dbReference type="AlphaFoldDB" id="A0A9P6CNE1"/>
<dbReference type="OrthoDB" id="2747330at2759"/>
<organism evidence="7 8">
    <name type="scientific">Collybia nuda</name>
    <dbReference type="NCBI Taxonomy" id="64659"/>
    <lineage>
        <taxon>Eukaryota</taxon>
        <taxon>Fungi</taxon>
        <taxon>Dikarya</taxon>
        <taxon>Basidiomycota</taxon>
        <taxon>Agaricomycotina</taxon>
        <taxon>Agaricomycetes</taxon>
        <taxon>Agaricomycetidae</taxon>
        <taxon>Agaricales</taxon>
        <taxon>Tricholomatineae</taxon>
        <taxon>Clitocybaceae</taxon>
        <taxon>Collybia</taxon>
    </lineage>
</organism>
<evidence type="ECO:0000256" key="5">
    <source>
        <dbReference type="RuleBase" id="RU000454"/>
    </source>
</evidence>
<dbReference type="PRINTS" id="PR00792">
    <property type="entry name" value="PEPSIN"/>
</dbReference>
<evidence type="ECO:0000256" key="4">
    <source>
        <dbReference type="PIRSR" id="PIRSR601461-2"/>
    </source>
</evidence>
<comment type="caution">
    <text evidence="7">The sequence shown here is derived from an EMBL/GenBank/DDBJ whole genome shotgun (WGS) entry which is preliminary data.</text>
</comment>
<dbReference type="Gene3D" id="2.40.70.10">
    <property type="entry name" value="Acid Proteases"/>
    <property type="match status" value="2"/>
</dbReference>
<keyword evidence="8" id="KW-1185">Reference proteome</keyword>
<dbReference type="Pfam" id="PF00026">
    <property type="entry name" value="Asp"/>
    <property type="match status" value="1"/>
</dbReference>
<dbReference type="InterPro" id="IPR001969">
    <property type="entry name" value="Aspartic_peptidase_AS"/>
</dbReference>
<feature type="domain" description="Peptidase A1" evidence="6">
    <location>
        <begin position="93"/>
        <end position="429"/>
    </location>
</feature>
<comment type="similarity">
    <text evidence="1 5">Belongs to the peptidase A1 family.</text>
</comment>
<reference evidence="7" key="1">
    <citation type="submission" date="2020-11" db="EMBL/GenBank/DDBJ databases">
        <authorList>
            <consortium name="DOE Joint Genome Institute"/>
            <person name="Ahrendt S."/>
            <person name="Riley R."/>
            <person name="Andreopoulos W."/>
            <person name="Labutti K."/>
            <person name="Pangilinan J."/>
            <person name="Ruiz-Duenas F.J."/>
            <person name="Barrasa J.M."/>
            <person name="Sanchez-Garcia M."/>
            <person name="Camarero S."/>
            <person name="Miyauchi S."/>
            <person name="Serrano A."/>
            <person name="Linde D."/>
            <person name="Babiker R."/>
            <person name="Drula E."/>
            <person name="Ayuso-Fernandez I."/>
            <person name="Pacheco R."/>
            <person name="Padilla G."/>
            <person name="Ferreira P."/>
            <person name="Barriuso J."/>
            <person name="Kellner H."/>
            <person name="Castanera R."/>
            <person name="Alfaro M."/>
            <person name="Ramirez L."/>
            <person name="Pisabarro A.G."/>
            <person name="Kuo A."/>
            <person name="Tritt A."/>
            <person name="Lipzen A."/>
            <person name="He G."/>
            <person name="Yan M."/>
            <person name="Ng V."/>
            <person name="Cullen D."/>
            <person name="Martin F."/>
            <person name="Rosso M.-N."/>
            <person name="Henrissat B."/>
            <person name="Hibbett D."/>
            <person name="Martinez A.T."/>
            <person name="Grigoriev I.V."/>
        </authorList>
    </citation>
    <scope>NUCLEOTIDE SEQUENCE</scope>
    <source>
        <strain evidence="7">CBS 247.69</strain>
    </source>
</reference>